<keyword evidence="2" id="KW-0732">Signal</keyword>
<dbReference type="PROSITE" id="PS51257">
    <property type="entry name" value="PROKAR_LIPOPROTEIN"/>
    <property type="match status" value="1"/>
</dbReference>
<evidence type="ECO:0000313" key="7">
    <source>
        <dbReference type="EMBL" id="EJW89807.1"/>
    </source>
</evidence>
<feature type="domain" description="RagB/SusD" evidence="5">
    <location>
        <begin position="374"/>
        <end position="507"/>
    </location>
</feature>
<dbReference type="AlphaFoldDB" id="J9FJH7"/>
<organism evidence="7">
    <name type="scientific">gut metagenome</name>
    <dbReference type="NCBI Taxonomy" id="749906"/>
    <lineage>
        <taxon>unclassified sequences</taxon>
        <taxon>metagenomes</taxon>
        <taxon>organismal metagenomes</taxon>
    </lineage>
</organism>
<comment type="caution">
    <text evidence="7">The sequence shown here is derived from an EMBL/GenBank/DDBJ whole genome shotgun (WGS) entry which is preliminary data.</text>
</comment>
<gene>
    <name evidence="7" type="ORF">EVA_22092</name>
</gene>
<evidence type="ECO:0000256" key="4">
    <source>
        <dbReference type="ARBA" id="ARBA00023237"/>
    </source>
</evidence>
<dbReference type="InterPro" id="IPR011990">
    <property type="entry name" value="TPR-like_helical_dom_sf"/>
</dbReference>
<dbReference type="InterPro" id="IPR012944">
    <property type="entry name" value="SusD_RagB_dom"/>
</dbReference>
<accession>J9FJH7</accession>
<dbReference type="Pfam" id="PF14322">
    <property type="entry name" value="SusD-like_3"/>
    <property type="match status" value="1"/>
</dbReference>
<protein>
    <submittedName>
        <fullName evidence="7">RagB/SusD domain-containing protein</fullName>
    </submittedName>
</protein>
<evidence type="ECO:0000256" key="2">
    <source>
        <dbReference type="ARBA" id="ARBA00022729"/>
    </source>
</evidence>
<reference evidence="7" key="1">
    <citation type="journal article" date="2012" name="PLoS ONE">
        <title>Gene sets for utilization of primary and secondary nutrition supplies in the distal gut of endangered iberian lynx.</title>
        <authorList>
            <person name="Alcaide M."/>
            <person name="Messina E."/>
            <person name="Richter M."/>
            <person name="Bargiela R."/>
            <person name="Peplies J."/>
            <person name="Huws S.A."/>
            <person name="Newbold C.J."/>
            <person name="Golyshin P.N."/>
            <person name="Simon M.A."/>
            <person name="Lopez G."/>
            <person name="Yakimov M.M."/>
            <person name="Ferrer M."/>
        </authorList>
    </citation>
    <scope>NUCLEOTIDE SEQUENCE</scope>
</reference>
<evidence type="ECO:0000256" key="3">
    <source>
        <dbReference type="ARBA" id="ARBA00023136"/>
    </source>
</evidence>
<evidence type="ECO:0000259" key="5">
    <source>
        <dbReference type="Pfam" id="PF07980"/>
    </source>
</evidence>
<sequence>MKNLVLYSLMSLTFVWTSCGDFLEPQSQSEYEPELVQSLEELLLGESYVGPGDGTLTPILGLFDDDVEMRDDLTDYDASEEGKLEQIRYAFTWANKMSEHLGGYNIYGAVYNKIVGCNAVLDYLDDVQGTVEQKNDVKAQALALRGYFYFYLVNLYGKPYSVDKQALGVPLKLTSELVAGGIPRSSVEAVYSQVMTDLTEAERLLQTLPENKQLRRNNRVSLPFVQLLLSRVCLYMENWEKALYYAGQVMQPAYGFSLLDLNTVPVPDPSSQITYPDYFTSDNPEVLFLFDELTGRTNFPLTRIIVNIGKGKSSKVVCAASQKLIDSFAETDLRKSRYLIWESVNPGEQPEYRLPVSKCEVGSWYHITTVAGTRWGMAFRLSEAYLNAAEAAAMLYKEKGQSDFAEQSRTLLDDLRKNRFAPENFTAVEFASAEELIRLVRAERRRELCFENHRWFDLRRYGMPEIKHIWHNKSDHQEYILKEKDPGYILMIPHQAFSLNPSLVQNEERN</sequence>
<keyword evidence="3" id="KW-0472">Membrane</keyword>
<name>J9FJH7_9ZZZZ</name>
<evidence type="ECO:0000259" key="6">
    <source>
        <dbReference type="Pfam" id="PF14322"/>
    </source>
</evidence>
<dbReference type="SUPFAM" id="SSF48452">
    <property type="entry name" value="TPR-like"/>
    <property type="match status" value="1"/>
</dbReference>
<evidence type="ECO:0000256" key="1">
    <source>
        <dbReference type="ARBA" id="ARBA00004442"/>
    </source>
</evidence>
<feature type="domain" description="SusD-like N-terminal" evidence="6">
    <location>
        <begin position="104"/>
        <end position="219"/>
    </location>
</feature>
<dbReference type="EMBL" id="AMCI01009246">
    <property type="protein sequence ID" value="EJW89807.1"/>
    <property type="molecule type" value="Genomic_DNA"/>
</dbReference>
<comment type="subcellular location">
    <subcellularLocation>
        <location evidence="1">Cell outer membrane</location>
    </subcellularLocation>
</comment>
<proteinExistence type="predicted"/>
<dbReference type="InterPro" id="IPR033985">
    <property type="entry name" value="SusD-like_N"/>
</dbReference>
<keyword evidence="4" id="KW-0998">Cell outer membrane</keyword>
<dbReference type="GO" id="GO:0009279">
    <property type="term" value="C:cell outer membrane"/>
    <property type="evidence" value="ECO:0007669"/>
    <property type="project" value="UniProtKB-SubCell"/>
</dbReference>
<dbReference type="Gene3D" id="1.25.40.390">
    <property type="match status" value="1"/>
</dbReference>
<dbReference type="Pfam" id="PF07980">
    <property type="entry name" value="SusD_RagB"/>
    <property type="match status" value="1"/>
</dbReference>